<dbReference type="PANTHER" id="PTHR34474:SF2">
    <property type="entry name" value="SIGNAL TRANSDUCTION PROTEIN TRAP"/>
    <property type="match status" value="1"/>
</dbReference>
<gene>
    <name evidence="1" type="ORF">ACFOY7_08890</name>
</gene>
<keyword evidence="1" id="KW-0503">Monooxygenase</keyword>
<evidence type="ECO:0000313" key="1">
    <source>
        <dbReference type="EMBL" id="MFC4403192.1"/>
    </source>
</evidence>
<comment type="caution">
    <text evidence="1">The sequence shown here is derived from an EMBL/GenBank/DDBJ whole genome shotgun (WGS) entry which is preliminary data.</text>
</comment>
<dbReference type="EMBL" id="JBHSDT010000004">
    <property type="protein sequence ID" value="MFC4403192.1"/>
    <property type="molecule type" value="Genomic_DNA"/>
</dbReference>
<proteinExistence type="predicted"/>
<evidence type="ECO:0000313" key="2">
    <source>
        <dbReference type="Proteomes" id="UP001595882"/>
    </source>
</evidence>
<dbReference type="RefSeq" id="WP_390251489.1">
    <property type="nucleotide sequence ID" value="NZ_JBHSDT010000004.1"/>
</dbReference>
<accession>A0ABV8WUB8</accession>
<protein>
    <submittedName>
        <fullName evidence="1">Antibiotic biosynthesis monooxygenase family protein</fullName>
        <ecNumber evidence="1">1.14.-.-</ecNumber>
    </submittedName>
</protein>
<organism evidence="1 2">
    <name type="scientific">Gracilibacillus xinjiangensis</name>
    <dbReference type="NCBI Taxonomy" id="1193282"/>
    <lineage>
        <taxon>Bacteria</taxon>
        <taxon>Bacillati</taxon>
        <taxon>Bacillota</taxon>
        <taxon>Bacilli</taxon>
        <taxon>Bacillales</taxon>
        <taxon>Bacillaceae</taxon>
        <taxon>Gracilibacillus</taxon>
    </lineage>
</organism>
<sequence>MKAYMTNGTYDFLEKLKEKHEIDLFLIMHNGEKAIAYYESNERSIFQTSRNYEIIAKEGNLAETGYASLLHMPITEEGRPLFEHEWKEKVSDIAQLNGVISVRILRPVKGREYIIFTEWAHNDAYQVQKNYFTENEKKPYSAGANYEMTYNVGDLEEEE</sequence>
<dbReference type="InterPro" id="IPR050404">
    <property type="entry name" value="Heme-degrading_MO"/>
</dbReference>
<dbReference type="PANTHER" id="PTHR34474">
    <property type="entry name" value="SIGNAL TRANSDUCTION PROTEIN TRAP"/>
    <property type="match status" value="1"/>
</dbReference>
<dbReference type="SUPFAM" id="SSF54909">
    <property type="entry name" value="Dimeric alpha+beta barrel"/>
    <property type="match status" value="1"/>
</dbReference>
<dbReference type="Proteomes" id="UP001595882">
    <property type="component" value="Unassembled WGS sequence"/>
</dbReference>
<name>A0ABV8WUB8_9BACI</name>
<dbReference type="GO" id="GO:0004497">
    <property type="term" value="F:monooxygenase activity"/>
    <property type="evidence" value="ECO:0007669"/>
    <property type="project" value="UniProtKB-KW"/>
</dbReference>
<keyword evidence="2" id="KW-1185">Reference proteome</keyword>
<dbReference type="Gene3D" id="3.30.70.100">
    <property type="match status" value="1"/>
</dbReference>
<dbReference type="InterPro" id="IPR011008">
    <property type="entry name" value="Dimeric_a/b-barrel"/>
</dbReference>
<reference evidence="2" key="1">
    <citation type="journal article" date="2019" name="Int. J. Syst. Evol. Microbiol.">
        <title>The Global Catalogue of Microorganisms (GCM) 10K type strain sequencing project: providing services to taxonomists for standard genome sequencing and annotation.</title>
        <authorList>
            <consortium name="The Broad Institute Genomics Platform"/>
            <consortium name="The Broad Institute Genome Sequencing Center for Infectious Disease"/>
            <person name="Wu L."/>
            <person name="Ma J."/>
        </authorList>
    </citation>
    <scope>NUCLEOTIDE SEQUENCE [LARGE SCALE GENOMIC DNA]</scope>
    <source>
        <strain evidence="2">CCUG 37865</strain>
    </source>
</reference>
<dbReference type="EC" id="1.14.-.-" evidence="1"/>
<keyword evidence="1" id="KW-0560">Oxidoreductase</keyword>